<proteinExistence type="predicted"/>
<evidence type="ECO:0000256" key="1">
    <source>
        <dbReference type="SAM" id="MobiDB-lite"/>
    </source>
</evidence>
<feature type="compositionally biased region" description="Low complexity" evidence="1">
    <location>
        <begin position="248"/>
        <end position="265"/>
    </location>
</feature>
<organism evidence="3 4">
    <name type="scientific">Kitasatospora acidiphila</name>
    <dbReference type="NCBI Taxonomy" id="2567942"/>
    <lineage>
        <taxon>Bacteria</taxon>
        <taxon>Bacillati</taxon>
        <taxon>Actinomycetota</taxon>
        <taxon>Actinomycetes</taxon>
        <taxon>Kitasatosporales</taxon>
        <taxon>Streptomycetaceae</taxon>
        <taxon>Kitasatospora</taxon>
    </lineage>
</organism>
<evidence type="ECO:0000313" key="4">
    <source>
        <dbReference type="Proteomes" id="UP000319103"/>
    </source>
</evidence>
<dbReference type="RefSeq" id="WP_141632741.1">
    <property type="nucleotide sequence ID" value="NZ_VIGB01000003.1"/>
</dbReference>
<dbReference type="Pfam" id="PF03771">
    <property type="entry name" value="SPDY"/>
    <property type="match status" value="2"/>
</dbReference>
<protein>
    <submittedName>
        <fullName evidence="3">DUF317 domain-containing protein</fullName>
    </submittedName>
</protein>
<feature type="domain" description="DUF317" evidence="2">
    <location>
        <begin position="149"/>
        <end position="213"/>
    </location>
</feature>
<evidence type="ECO:0000313" key="3">
    <source>
        <dbReference type="EMBL" id="TQF02025.1"/>
    </source>
</evidence>
<feature type="domain" description="DUF317" evidence="2">
    <location>
        <begin position="51"/>
        <end position="107"/>
    </location>
</feature>
<dbReference type="AlphaFoldDB" id="A0A540VZ37"/>
<gene>
    <name evidence="3" type="ORF">E6W39_06710</name>
</gene>
<feature type="region of interest" description="Disordered" evidence="1">
    <location>
        <begin position="248"/>
        <end position="281"/>
    </location>
</feature>
<dbReference type="Proteomes" id="UP000319103">
    <property type="component" value="Unassembled WGS sequence"/>
</dbReference>
<sequence length="281" mass="30678">MPNTPNQPREYRIAPRYLANADADGSAAIQPLLDAGWALSRDEPGNTFVTAPDLCARLAHLPEFSGRALWKISAGPDAFAPPQWLVSFDYQTPPEVVADFTTHLAAAYAHGPDAYLKRDSRTTGVDTCLQLLADGWTMGPTTPFLTYQSPDQQIRLHYRDNHLTHSDEIVGDTERWLIEVGPPGQVWYATASTHLPEHLFQKLATAIANPAPAYRYLRRIDLDHLPSQATATPTAPSPLEVARIQAATARTAPRATASTLANPTATQPPTPQRFTSAGPTR</sequence>
<dbReference type="InterPro" id="IPR005523">
    <property type="entry name" value="DUF317_SPDY"/>
</dbReference>
<dbReference type="OrthoDB" id="3865735at2"/>
<reference evidence="3 4" key="1">
    <citation type="submission" date="2019-06" db="EMBL/GenBank/DDBJ databases">
        <title>Description of Kitasatospora acidophila sp. nov. isolated from pine grove soil, and reclassification of Streptomyces novaecaesareae to Kitasatospora novaeceasareae comb. nov.</title>
        <authorList>
            <person name="Kim M.J."/>
        </authorList>
    </citation>
    <scope>NUCLEOTIDE SEQUENCE [LARGE SCALE GENOMIC DNA]</scope>
    <source>
        <strain evidence="3 4">MMS16-CNU292</strain>
    </source>
</reference>
<comment type="caution">
    <text evidence="3">The sequence shown here is derived from an EMBL/GenBank/DDBJ whole genome shotgun (WGS) entry which is preliminary data.</text>
</comment>
<accession>A0A540VZ37</accession>
<keyword evidence="4" id="KW-1185">Reference proteome</keyword>
<dbReference type="EMBL" id="VIGB01000003">
    <property type="protein sequence ID" value="TQF02025.1"/>
    <property type="molecule type" value="Genomic_DNA"/>
</dbReference>
<evidence type="ECO:0000259" key="2">
    <source>
        <dbReference type="Pfam" id="PF03771"/>
    </source>
</evidence>
<name>A0A540VZ37_9ACTN</name>